<feature type="transmembrane region" description="Helical" evidence="12">
    <location>
        <begin position="896"/>
        <end position="925"/>
    </location>
</feature>
<dbReference type="FunFam" id="3.20.20.80:FF:000025">
    <property type="entry name" value="Alpha-L-arabinofuranosidase 1"/>
    <property type="match status" value="1"/>
</dbReference>
<feature type="transmembrane region" description="Helical" evidence="12">
    <location>
        <begin position="7"/>
        <end position="26"/>
    </location>
</feature>
<evidence type="ECO:0000256" key="8">
    <source>
        <dbReference type="ARBA" id="ARBA00022801"/>
    </source>
</evidence>
<evidence type="ECO:0000256" key="10">
    <source>
        <dbReference type="ARBA" id="ARBA00082101"/>
    </source>
</evidence>
<dbReference type="GO" id="GO:0046556">
    <property type="term" value="F:alpha-L-arabinofuranosidase activity"/>
    <property type="evidence" value="ECO:0007669"/>
    <property type="project" value="UniProtKB-EC"/>
</dbReference>
<dbReference type="SMART" id="SM00184">
    <property type="entry name" value="RING"/>
    <property type="match status" value="1"/>
</dbReference>
<keyword evidence="6" id="KW-0272">Extracellular matrix</keyword>
<evidence type="ECO:0000256" key="6">
    <source>
        <dbReference type="ARBA" id="ARBA00022530"/>
    </source>
</evidence>
<gene>
    <name evidence="14" type="ORF">F511_17068</name>
</gene>
<feature type="transmembrane region" description="Helical" evidence="12">
    <location>
        <begin position="775"/>
        <end position="796"/>
    </location>
</feature>
<dbReference type="Gene3D" id="2.60.40.1180">
    <property type="entry name" value="Golgi alpha-mannosidase II"/>
    <property type="match status" value="1"/>
</dbReference>
<dbReference type="Pfam" id="PF06964">
    <property type="entry name" value="Alpha-L-AF_C"/>
    <property type="match status" value="1"/>
</dbReference>
<dbReference type="EMBL" id="KQ993813">
    <property type="protein sequence ID" value="KZV48772.1"/>
    <property type="molecule type" value="Genomic_DNA"/>
</dbReference>
<keyword evidence="11" id="KW-0863">Zinc-finger</keyword>
<keyword evidence="11" id="KW-0479">Metal-binding</keyword>
<dbReference type="InterPro" id="IPR010720">
    <property type="entry name" value="Alpha-L-AF_C"/>
</dbReference>
<keyword evidence="12" id="KW-1133">Transmembrane helix</keyword>
<dbReference type="SMART" id="SM00813">
    <property type="entry name" value="Alpha-L-AF_C"/>
    <property type="match status" value="1"/>
</dbReference>
<dbReference type="GO" id="GO:0046373">
    <property type="term" value="P:L-arabinose metabolic process"/>
    <property type="evidence" value="ECO:0007669"/>
    <property type="project" value="InterPro"/>
</dbReference>
<keyword evidence="12" id="KW-0472">Membrane</keyword>
<dbReference type="Gene3D" id="3.20.20.80">
    <property type="entry name" value="Glycosidases"/>
    <property type="match status" value="1"/>
</dbReference>
<keyword evidence="5" id="KW-0964">Secreted</keyword>
<dbReference type="InterPro" id="IPR013780">
    <property type="entry name" value="Glyco_hydro_b"/>
</dbReference>
<dbReference type="InterPro" id="IPR013083">
    <property type="entry name" value="Znf_RING/FYVE/PHD"/>
</dbReference>
<keyword evidence="15" id="KW-1185">Reference proteome</keyword>
<accession>A0A2Z7CNV3</accession>
<evidence type="ECO:0000256" key="9">
    <source>
        <dbReference type="ARBA" id="ARBA00023180"/>
    </source>
</evidence>
<organism evidence="14 15">
    <name type="scientific">Dorcoceras hygrometricum</name>
    <dbReference type="NCBI Taxonomy" id="472368"/>
    <lineage>
        <taxon>Eukaryota</taxon>
        <taxon>Viridiplantae</taxon>
        <taxon>Streptophyta</taxon>
        <taxon>Embryophyta</taxon>
        <taxon>Tracheophyta</taxon>
        <taxon>Spermatophyta</taxon>
        <taxon>Magnoliopsida</taxon>
        <taxon>eudicotyledons</taxon>
        <taxon>Gunneridae</taxon>
        <taxon>Pentapetalae</taxon>
        <taxon>asterids</taxon>
        <taxon>lamiids</taxon>
        <taxon>Lamiales</taxon>
        <taxon>Gesneriaceae</taxon>
        <taxon>Didymocarpoideae</taxon>
        <taxon>Trichosporeae</taxon>
        <taxon>Loxocarpinae</taxon>
        <taxon>Dorcoceras</taxon>
    </lineage>
</organism>
<dbReference type="InterPro" id="IPR001841">
    <property type="entry name" value="Znf_RING"/>
</dbReference>
<dbReference type="AlphaFoldDB" id="A0A2Z7CNV3"/>
<name>A0A2Z7CNV3_9LAMI</name>
<evidence type="ECO:0000256" key="5">
    <source>
        <dbReference type="ARBA" id="ARBA00022525"/>
    </source>
</evidence>
<proteinExistence type="inferred from homology"/>
<dbReference type="PANTHER" id="PTHR31776">
    <property type="entry name" value="ALPHA-L-ARABINOFURANOSIDASE 1"/>
    <property type="match status" value="1"/>
</dbReference>
<evidence type="ECO:0000256" key="4">
    <source>
        <dbReference type="ARBA" id="ARBA00012670"/>
    </source>
</evidence>
<evidence type="ECO:0000313" key="15">
    <source>
        <dbReference type="Proteomes" id="UP000250235"/>
    </source>
</evidence>
<dbReference type="Pfam" id="PF22848">
    <property type="entry name" value="ASD1_dom"/>
    <property type="match status" value="1"/>
</dbReference>
<comment type="catalytic activity">
    <reaction evidence="1">
        <text>Hydrolysis of terminal non-reducing alpha-L-arabinofuranoside residues in alpha-L-arabinosides.</text>
        <dbReference type="EC" id="3.2.1.55"/>
    </reaction>
</comment>
<dbReference type="InterPro" id="IPR055235">
    <property type="entry name" value="ASD1_cat"/>
</dbReference>
<evidence type="ECO:0000256" key="11">
    <source>
        <dbReference type="PROSITE-ProRule" id="PRU00175"/>
    </source>
</evidence>
<keyword evidence="7" id="KW-0732">Signal</keyword>
<feature type="domain" description="RING-type" evidence="13">
    <location>
        <begin position="997"/>
        <end position="1038"/>
    </location>
</feature>
<dbReference type="GO" id="GO:0008270">
    <property type="term" value="F:zinc ion binding"/>
    <property type="evidence" value="ECO:0007669"/>
    <property type="project" value="UniProtKB-KW"/>
</dbReference>
<dbReference type="SUPFAM" id="SSF57850">
    <property type="entry name" value="RING/U-box"/>
    <property type="match status" value="1"/>
</dbReference>
<dbReference type="PANTHER" id="PTHR31776:SF0">
    <property type="entry name" value="ALPHA-L-ARABINOFURANOSIDASE 1"/>
    <property type="match status" value="1"/>
</dbReference>
<dbReference type="FunFam" id="2.60.120.260:FF:000063">
    <property type="entry name" value="Putative alpha-L-arabinofuranosidase family protein"/>
    <property type="match status" value="1"/>
</dbReference>
<evidence type="ECO:0000256" key="7">
    <source>
        <dbReference type="ARBA" id="ARBA00022729"/>
    </source>
</evidence>
<comment type="subcellular location">
    <subcellularLocation>
        <location evidence="2">Secreted</location>
        <location evidence="2">Extracellular space</location>
        <location evidence="2">Extracellular matrix</location>
    </subcellularLocation>
</comment>
<dbReference type="Proteomes" id="UP000250235">
    <property type="component" value="Unassembled WGS sequence"/>
</dbReference>
<keyword evidence="9" id="KW-0325">Glycoprotein</keyword>
<dbReference type="Gene3D" id="3.30.40.10">
    <property type="entry name" value="Zinc/RING finger domain, C3HC4 (zinc finger)"/>
    <property type="match status" value="1"/>
</dbReference>
<evidence type="ECO:0000256" key="12">
    <source>
        <dbReference type="SAM" id="Phobius"/>
    </source>
</evidence>
<keyword evidence="8" id="KW-0378">Hydrolase</keyword>
<evidence type="ECO:0000256" key="1">
    <source>
        <dbReference type="ARBA" id="ARBA00001462"/>
    </source>
</evidence>
<evidence type="ECO:0000256" key="2">
    <source>
        <dbReference type="ARBA" id="ARBA00004498"/>
    </source>
</evidence>
<dbReference type="PROSITE" id="PS50089">
    <property type="entry name" value="ZF_RING_2"/>
    <property type="match status" value="1"/>
</dbReference>
<dbReference type="InterPro" id="IPR017853">
    <property type="entry name" value="GH"/>
</dbReference>
<evidence type="ECO:0000313" key="14">
    <source>
        <dbReference type="EMBL" id="KZV48772.1"/>
    </source>
</evidence>
<protein>
    <recommendedName>
        <fullName evidence="4">non-reducing end alpha-L-arabinofuranosidase</fullName>
        <ecNumber evidence="4">3.2.1.55</ecNumber>
    </recommendedName>
    <alternativeName>
        <fullName evidence="10">Beta-D-xylosidase</fullName>
    </alternativeName>
</protein>
<sequence length="1048" mass="118058">MDRRGTSYATPLFMITGFCLVFYSSFSGMDVKQTASLVVDASEKSLRQIPRTMFGISFEEINHSGAGGLWGELVNNRGSFKMYMHSGFEAGGQNTPSNFSPWTIIGNESLLHVSTDRSSCFDRNKVALRMEVLCNSRGSNVCPVQGVGIYNPGFWGMNIEQGKKYKVTLYIRASQPIEISISFIGSKGQQILATGNITAGDVTNWTKKEIILVAHGTDHNSRLQFTTRKRGVIWFDQVSAMPLSTHKGHGFRADLFNMLADLKPGFIRFPGGSFVEGEWLFNAYRWKDTIGPWEERPGHFGDVWQYWTDDGLGFFEYLQLAEDLGALPVWVFNNGISLNDQVDTSLILPFVQEILDAIEFARGDSKSKWGSVRAAMEHTEPFDLRYVAVGNQDCGNKNYRGNYNKFYSAIKRVYPDIKIISNCDGSYQQLDHPADLYDFHVYTSANTMFSMAHNFDHTPRRIPKAFVSEYAVTGDDAGRGSLLKAIAEAGFLIGLETNSDVVEMASNAPLFVNTNDWSFKPDAIVFDSSKVYGTPSYWMQHFFKESNGATLLNSKLQADPSTSVVTSAISWNDVDRNKSYLRIKIVNFGSNKLPLGISVDGVGKNPFESKGSKMTILTSTNVKDENSFSDPRKVAPFTIPLKNVGSNLNVVIPPHSLTSIDLLRKPNAIHLLGSDTAHKIIIFRFNLARFAVPDTDTSTMNQEYERFIRSGDDLRPTRSSIAASLTHPFARISSSPDQNRFLVDNEPEIYSVDDDGEDDDLAEQISRDCGYSKPFLFLDMVWNMAFVLVSVFVILTTIQERPSTPLRLWISGYAVQCILHMGFVWAEYQRRSIDDFGGFQDFHFHGVFSFSSLRHNRVIEKLESINTVLSSIWWVFGFYWIVVGGQLLVQDSPRLYWLSVLFLAFDVFFLIFCIAVASIVFLVLFCCFPILATVAYVMTIGDGASENDIRSLPKYLYRHQNHTFEDERKQVQLTVTPLSSHNNSMAELILPPEDSECCICLYKYIDGVELCSLPCNHHFHHKCIAKWLRINATCPLCKLDILRGDMLV</sequence>
<dbReference type="SUPFAM" id="SSF51445">
    <property type="entry name" value="(Trans)glycosidases"/>
    <property type="match status" value="1"/>
</dbReference>
<feature type="transmembrane region" description="Helical" evidence="12">
    <location>
        <begin position="871"/>
        <end position="889"/>
    </location>
</feature>
<keyword evidence="12" id="KW-0812">Transmembrane</keyword>
<reference evidence="14 15" key="1">
    <citation type="journal article" date="2015" name="Proc. Natl. Acad. Sci. U.S.A.">
        <title>The resurrection genome of Boea hygrometrica: A blueprint for survival of dehydration.</title>
        <authorList>
            <person name="Xiao L."/>
            <person name="Yang G."/>
            <person name="Zhang L."/>
            <person name="Yang X."/>
            <person name="Zhao S."/>
            <person name="Ji Z."/>
            <person name="Zhou Q."/>
            <person name="Hu M."/>
            <person name="Wang Y."/>
            <person name="Chen M."/>
            <person name="Xu Y."/>
            <person name="Jin H."/>
            <person name="Xiao X."/>
            <person name="Hu G."/>
            <person name="Bao F."/>
            <person name="Hu Y."/>
            <person name="Wan P."/>
            <person name="Li L."/>
            <person name="Deng X."/>
            <person name="Kuang T."/>
            <person name="Xiang C."/>
            <person name="Zhu J.K."/>
            <person name="Oliver M.J."/>
            <person name="He Y."/>
        </authorList>
    </citation>
    <scope>NUCLEOTIDE SEQUENCE [LARGE SCALE GENOMIC DNA]</scope>
    <source>
        <strain evidence="15">cv. XS01</strain>
    </source>
</reference>
<dbReference type="Pfam" id="PF13639">
    <property type="entry name" value="zf-RING_2"/>
    <property type="match status" value="1"/>
</dbReference>
<dbReference type="Gene3D" id="2.60.120.260">
    <property type="entry name" value="Galactose-binding domain-like"/>
    <property type="match status" value="1"/>
</dbReference>
<comment type="similarity">
    <text evidence="3">Belongs to the glycosyl hydrolase 51 family.</text>
</comment>
<dbReference type="OrthoDB" id="406864at2759"/>
<keyword evidence="11" id="KW-0862">Zinc</keyword>
<dbReference type="EC" id="3.2.1.55" evidence="4"/>
<dbReference type="InterPro" id="IPR051563">
    <property type="entry name" value="Glycosyl_Hydrolase_51"/>
</dbReference>
<evidence type="ECO:0000256" key="3">
    <source>
        <dbReference type="ARBA" id="ARBA00007186"/>
    </source>
</evidence>
<evidence type="ECO:0000259" key="13">
    <source>
        <dbReference type="PROSITE" id="PS50089"/>
    </source>
</evidence>
<dbReference type="SUPFAM" id="SSF51011">
    <property type="entry name" value="Glycosyl hydrolase domain"/>
    <property type="match status" value="1"/>
</dbReference>